<accession>A0A939HPY3</accession>
<gene>
    <name evidence="5 6" type="primary">rpmB</name>
    <name evidence="6" type="ORF">J2D77_12010</name>
</gene>
<dbReference type="GO" id="GO:0022625">
    <property type="term" value="C:cytosolic large ribosomal subunit"/>
    <property type="evidence" value="ECO:0007669"/>
    <property type="project" value="TreeGrafter"/>
</dbReference>
<keyword evidence="7" id="KW-1185">Reference proteome</keyword>
<evidence type="ECO:0000313" key="6">
    <source>
        <dbReference type="EMBL" id="MBO1325878.1"/>
    </source>
</evidence>
<dbReference type="Proteomes" id="UP000664073">
    <property type="component" value="Unassembled WGS sequence"/>
</dbReference>
<dbReference type="Pfam" id="PF00830">
    <property type="entry name" value="Ribosomal_L28"/>
    <property type="match status" value="1"/>
</dbReference>
<evidence type="ECO:0000256" key="1">
    <source>
        <dbReference type="ARBA" id="ARBA00008760"/>
    </source>
</evidence>
<keyword evidence="3 5" id="KW-0687">Ribonucleoprotein</keyword>
<dbReference type="RefSeq" id="WP_207846523.1">
    <property type="nucleotide sequence ID" value="NZ_JAFVMH010000006.1"/>
</dbReference>
<keyword evidence="2 5" id="KW-0689">Ribosomal protein</keyword>
<reference evidence="6" key="1">
    <citation type="submission" date="2021-03" db="EMBL/GenBank/DDBJ databases">
        <title>The complete genome sequence of Acetobacter sp. TBRC 12339.</title>
        <authorList>
            <person name="Charoenyingcharoen P."/>
            <person name="Yukphan P."/>
        </authorList>
    </citation>
    <scope>NUCLEOTIDE SEQUENCE</scope>
    <source>
        <strain evidence="6">TBRC 12339</strain>
    </source>
</reference>
<evidence type="ECO:0000313" key="7">
    <source>
        <dbReference type="Proteomes" id="UP000664073"/>
    </source>
</evidence>
<proteinExistence type="inferred from homology"/>
<dbReference type="HAMAP" id="MF_00373">
    <property type="entry name" value="Ribosomal_bL28"/>
    <property type="match status" value="1"/>
</dbReference>
<dbReference type="PANTHER" id="PTHR13528:SF2">
    <property type="entry name" value="LARGE RIBOSOMAL SUBUNIT PROTEIN BL28M"/>
    <property type="match status" value="1"/>
</dbReference>
<dbReference type="NCBIfam" id="TIGR00009">
    <property type="entry name" value="L28"/>
    <property type="match status" value="1"/>
</dbReference>
<evidence type="ECO:0000256" key="3">
    <source>
        <dbReference type="ARBA" id="ARBA00023274"/>
    </source>
</evidence>
<name>A0A939HPY3_9PROT</name>
<protein>
    <recommendedName>
        <fullName evidence="4 5">Large ribosomal subunit protein bL28</fullName>
    </recommendedName>
</protein>
<evidence type="ECO:0000256" key="2">
    <source>
        <dbReference type="ARBA" id="ARBA00022980"/>
    </source>
</evidence>
<dbReference type="InterPro" id="IPR034704">
    <property type="entry name" value="Ribosomal_bL28/bL31-like_sf"/>
</dbReference>
<dbReference type="GO" id="GO:0006412">
    <property type="term" value="P:translation"/>
    <property type="evidence" value="ECO:0007669"/>
    <property type="project" value="UniProtKB-UniRule"/>
</dbReference>
<sequence length="101" mass="11098">MSRRCHITGKGVLTGNNVSHANNKSRRRFLPNLQEASLVSEILGSAVRMRVSTRGLRTIEHNGGLDAFLLGTPNRKLPTEALVVKRRVQRAQAKKQVAVSA</sequence>
<dbReference type="AlphaFoldDB" id="A0A939HPY3"/>
<dbReference type="EMBL" id="JAFVMH010000006">
    <property type="protein sequence ID" value="MBO1325878.1"/>
    <property type="molecule type" value="Genomic_DNA"/>
</dbReference>
<dbReference type="SUPFAM" id="SSF143800">
    <property type="entry name" value="L28p-like"/>
    <property type="match status" value="1"/>
</dbReference>
<dbReference type="Gene3D" id="2.30.170.40">
    <property type="entry name" value="Ribosomal protein L28/L24"/>
    <property type="match status" value="1"/>
</dbReference>
<dbReference type="PANTHER" id="PTHR13528">
    <property type="entry name" value="39S RIBOSOMAL PROTEIN L28, MITOCHONDRIAL"/>
    <property type="match status" value="1"/>
</dbReference>
<comment type="caution">
    <text evidence="6">The sequence shown here is derived from an EMBL/GenBank/DDBJ whole genome shotgun (WGS) entry which is preliminary data.</text>
</comment>
<dbReference type="InterPro" id="IPR037147">
    <property type="entry name" value="Ribosomal_bL28_sf"/>
</dbReference>
<dbReference type="InterPro" id="IPR001383">
    <property type="entry name" value="Ribosomal_bL28_bact-type"/>
</dbReference>
<dbReference type="InterPro" id="IPR026569">
    <property type="entry name" value="Ribosomal_bL28"/>
</dbReference>
<evidence type="ECO:0000256" key="5">
    <source>
        <dbReference type="HAMAP-Rule" id="MF_00373"/>
    </source>
</evidence>
<comment type="similarity">
    <text evidence="1 5">Belongs to the bacterial ribosomal protein bL28 family.</text>
</comment>
<dbReference type="GO" id="GO:0003735">
    <property type="term" value="F:structural constituent of ribosome"/>
    <property type="evidence" value="ECO:0007669"/>
    <property type="project" value="InterPro"/>
</dbReference>
<evidence type="ECO:0000256" key="4">
    <source>
        <dbReference type="ARBA" id="ARBA00035174"/>
    </source>
</evidence>
<organism evidence="6 7">
    <name type="scientific">Acetobacter garciniae</name>
    <dbReference type="NCBI Taxonomy" id="2817435"/>
    <lineage>
        <taxon>Bacteria</taxon>
        <taxon>Pseudomonadati</taxon>
        <taxon>Pseudomonadota</taxon>
        <taxon>Alphaproteobacteria</taxon>
        <taxon>Acetobacterales</taxon>
        <taxon>Acetobacteraceae</taxon>
        <taxon>Acetobacter</taxon>
    </lineage>
</organism>